<feature type="compositionally biased region" description="Basic and acidic residues" evidence="4">
    <location>
        <begin position="466"/>
        <end position="486"/>
    </location>
</feature>
<evidence type="ECO:0000313" key="8">
    <source>
        <dbReference type="Proteomes" id="UP000028837"/>
    </source>
</evidence>
<dbReference type="EMBL" id="AHZU02000244">
    <property type="protein sequence ID" value="KFG46822.1"/>
    <property type="molecule type" value="Genomic_DNA"/>
</dbReference>
<evidence type="ECO:0000256" key="5">
    <source>
        <dbReference type="SAM" id="Phobius"/>
    </source>
</evidence>
<evidence type="ECO:0000256" key="4">
    <source>
        <dbReference type="SAM" id="MobiDB-lite"/>
    </source>
</evidence>
<comment type="subcellular location">
    <subcellularLocation>
        <location evidence="1">Endoplasmic reticulum membrane</location>
    </subcellularLocation>
</comment>
<proteinExistence type="predicted"/>
<dbReference type="Proteomes" id="UP000028837">
    <property type="component" value="Unassembled WGS sequence"/>
</dbReference>
<feature type="region of interest" description="Disordered" evidence="4">
    <location>
        <begin position="92"/>
        <end position="130"/>
    </location>
</feature>
<dbReference type="InterPro" id="IPR038013">
    <property type="entry name" value="ALG11"/>
</dbReference>
<dbReference type="PANTHER" id="PTHR45919:SF1">
    <property type="entry name" value="GDP-MAN:MAN(3)GLCNAC(2)-PP-DOL ALPHA-1,2-MANNOSYLTRANSFERASE"/>
    <property type="match status" value="1"/>
</dbReference>
<dbReference type="PANTHER" id="PTHR45919">
    <property type="entry name" value="GDP-MAN:MAN(3)GLCNAC(2)-PP-DOL ALPHA-1,2-MANNOSYLTRANSFERASE"/>
    <property type="match status" value="1"/>
</dbReference>
<feature type="compositionally biased region" description="Basic and acidic residues" evidence="4">
    <location>
        <begin position="99"/>
        <end position="115"/>
    </location>
</feature>
<feature type="domain" description="ALG11 mannosyltransferase N-terminal" evidence="6">
    <location>
        <begin position="58"/>
        <end position="87"/>
    </location>
</feature>
<feature type="region of interest" description="Disordered" evidence="4">
    <location>
        <begin position="241"/>
        <end position="289"/>
    </location>
</feature>
<evidence type="ECO:0000256" key="3">
    <source>
        <dbReference type="ARBA" id="ARBA00022824"/>
    </source>
</evidence>
<dbReference type="Pfam" id="PF15924">
    <property type="entry name" value="ALG11_N"/>
    <property type="match status" value="1"/>
</dbReference>
<evidence type="ECO:0000313" key="7">
    <source>
        <dbReference type="EMBL" id="KFG46822.1"/>
    </source>
</evidence>
<evidence type="ECO:0000256" key="1">
    <source>
        <dbReference type="ARBA" id="ARBA00004586"/>
    </source>
</evidence>
<name>A0A086KR04_TOXGO</name>
<keyword evidence="2 7" id="KW-0808">Transferase</keyword>
<dbReference type="SUPFAM" id="SSF53756">
    <property type="entry name" value="UDP-Glycosyltransferase/glycogen phosphorylase"/>
    <property type="match status" value="1"/>
</dbReference>
<gene>
    <name evidence="7" type="ORF">TGDOM2_246982</name>
</gene>
<dbReference type="InterPro" id="IPR031814">
    <property type="entry name" value="ALG11_N"/>
</dbReference>
<reference evidence="7 8" key="1">
    <citation type="submission" date="2014-02" db="EMBL/GenBank/DDBJ databases">
        <authorList>
            <person name="Sibley D."/>
            <person name="Venepally P."/>
            <person name="Karamycheva S."/>
            <person name="Hadjithomas M."/>
            <person name="Khan A."/>
            <person name="Brunk B."/>
            <person name="Roos D."/>
            <person name="Caler E."/>
            <person name="Lorenzi H."/>
        </authorList>
    </citation>
    <scope>NUCLEOTIDE SEQUENCE [LARGE SCALE GENOMIC DNA]</scope>
    <source>
        <strain evidence="7 8">GAB2-2007-GAL-DOM2</strain>
    </source>
</reference>
<evidence type="ECO:0000256" key="2">
    <source>
        <dbReference type="ARBA" id="ARBA00022679"/>
    </source>
</evidence>
<accession>A0A086KR04</accession>
<protein>
    <submittedName>
        <fullName evidence="7">Putative glycosyltransferase</fullName>
    </submittedName>
</protein>
<dbReference type="GO" id="GO:0006487">
    <property type="term" value="P:protein N-linked glycosylation"/>
    <property type="evidence" value="ECO:0007669"/>
    <property type="project" value="TreeGrafter"/>
</dbReference>
<dbReference type="GO" id="GO:0005789">
    <property type="term" value="C:endoplasmic reticulum membrane"/>
    <property type="evidence" value="ECO:0007669"/>
    <property type="project" value="UniProtKB-SubCell"/>
</dbReference>
<dbReference type="Gene3D" id="3.40.50.2000">
    <property type="entry name" value="Glycogen Phosphorylase B"/>
    <property type="match status" value="1"/>
</dbReference>
<dbReference type="GO" id="GO:0004377">
    <property type="term" value="F:GDP-Man:Man(3)GlcNAc(2)-PP-Dol alpha-1,2-mannosyltransferase activity"/>
    <property type="evidence" value="ECO:0007669"/>
    <property type="project" value="InterPro"/>
</dbReference>
<feature type="region of interest" description="Disordered" evidence="4">
    <location>
        <begin position="759"/>
        <end position="778"/>
    </location>
</feature>
<keyword evidence="5" id="KW-0812">Transmembrane</keyword>
<keyword evidence="3" id="KW-0256">Endoplasmic reticulum</keyword>
<dbReference type="VEuPathDB" id="ToxoDB:TGDOM2_246982"/>
<comment type="caution">
    <text evidence="7">The sequence shown here is derived from an EMBL/GenBank/DDBJ whole genome shotgun (WGS) entry which is preliminary data.</text>
</comment>
<sequence length="1042" mass="113514">MMAALSFSQESPWRVACHIGLFLSLLRFVLALPCLALFSLGTFFLLLLWLRRLPPPANCVAFFHPQCDAGAGGERVLWSLVAHELRKCTQGRQNAETRNAAEARVRPQGDGRGRTGEAGQDNPVAEGGREDEQAFPVCGDAASCPTRRFVAVYVRHDSPWLESLEPVDLPDVRLGFQFSGGSVSSWLLSVESALLHFLSVLLSLILGTRFHRPRVGYAVTAGSRPAQDLFASFSVDLDPLLSPEDQQPKPPRKWTARPATVETKAERSKSPSLPCHTETRGGLPSSSLSLEASEGKANVSSLDCALPSPLVLVPVRSSTWLLPCCYPFCSLLCQGIAGGLAAIEVLLLGVAPSLFIDTVGFPAVSFVIAVLQRWQRFSLNWRSAGDSQGTVQRGSSATSRVCGAAEMKGSDAAVDCRAPRFTRLRVYIHYPFVRACLLEAAERNYAVTQKAWGRTEAPAATASSEGGKETDLRAERQTQDERETHKPVPRAPRLLLFLGRGTAFLRLAYYRFVTSAYVWCLRFAFNGNQLSRKASVKDAKGAGSVERERGSAGVTRDREADELASFSCCNSSWTRREIQKLVDPGRWRSSGDDERGTCCRRGDPESSEECFQVPVAFPPCQPQRNMEKKASMTLSKTPLSRRPPRIMSIAQFRPEKRHTFQVRIFKEMCRAYGHLLPGQTHLVVAGMVKNKLDANIVQEVCSLAYQRRASQQSPGERGLGSVPAGKASSSLEAITGAASVAGLLPAHNEEGWRALPSTNETAREVGSQDSAAAREALEPRDLGQEEASLWWRQTASRGGAILISSRGFRWVASAAAAGAVIESHLADVALRRRDNTQVDSGELRKQEVDFWGEHVFLLVNAEFAILDQMAETAKVGLHTMAEEHFGIAVVQLLCAGCCVVAHNSGGPRDDILVAKRGEKSEESANVESSQVDAPHALALTCRGEYGFLCSDETEFAATIAAVLSETTDSCRHFLPDSRNAAGTPMPLSADAVAESLRDCSSRPLSRDLWSAEMATRALESAHTRFLDDEDFGFLAASVLHLQ</sequence>
<feature type="region of interest" description="Disordered" evidence="4">
    <location>
        <begin position="537"/>
        <end position="556"/>
    </location>
</feature>
<organism evidence="7 8">
    <name type="scientific">Toxoplasma gondii GAB2-2007-GAL-DOM2</name>
    <dbReference type="NCBI Taxonomy" id="1130820"/>
    <lineage>
        <taxon>Eukaryota</taxon>
        <taxon>Sar</taxon>
        <taxon>Alveolata</taxon>
        <taxon>Apicomplexa</taxon>
        <taxon>Conoidasida</taxon>
        <taxon>Coccidia</taxon>
        <taxon>Eucoccidiorida</taxon>
        <taxon>Eimeriorina</taxon>
        <taxon>Sarcocystidae</taxon>
        <taxon>Toxoplasma</taxon>
    </lineage>
</organism>
<feature type="transmembrane region" description="Helical" evidence="5">
    <location>
        <begin position="21"/>
        <end position="50"/>
    </location>
</feature>
<feature type="region of interest" description="Disordered" evidence="4">
    <location>
        <begin position="456"/>
        <end position="487"/>
    </location>
</feature>
<keyword evidence="5" id="KW-0472">Membrane</keyword>
<dbReference type="OrthoDB" id="330272at2759"/>
<keyword evidence="5" id="KW-1133">Transmembrane helix</keyword>
<evidence type="ECO:0000259" key="6">
    <source>
        <dbReference type="Pfam" id="PF15924"/>
    </source>
</evidence>
<dbReference type="AlphaFoldDB" id="A0A086KR04"/>